<feature type="transmembrane region" description="Helical" evidence="7">
    <location>
        <begin position="147"/>
        <end position="168"/>
    </location>
</feature>
<comment type="subcellular location">
    <subcellularLocation>
        <location evidence="1 7">Cell membrane</location>
        <topology evidence="1 7">Multi-pass membrane protein</topology>
    </subcellularLocation>
</comment>
<name>A0A1C7P0Z2_9HYPH</name>
<keyword evidence="4 7" id="KW-0812">Transmembrane</keyword>
<dbReference type="Pfam" id="PF09335">
    <property type="entry name" value="VTT_dom"/>
    <property type="match status" value="1"/>
</dbReference>
<evidence type="ECO:0000256" key="7">
    <source>
        <dbReference type="RuleBase" id="RU367016"/>
    </source>
</evidence>
<evidence type="ECO:0000256" key="3">
    <source>
        <dbReference type="ARBA" id="ARBA00022475"/>
    </source>
</evidence>
<feature type="domain" description="VTT" evidence="8">
    <location>
        <begin position="41"/>
        <end position="165"/>
    </location>
</feature>
<dbReference type="Proteomes" id="UP000093111">
    <property type="component" value="Unassembled WGS sequence"/>
</dbReference>
<feature type="transmembrane region" description="Helical" evidence="7">
    <location>
        <begin position="113"/>
        <end position="135"/>
    </location>
</feature>
<evidence type="ECO:0000256" key="1">
    <source>
        <dbReference type="ARBA" id="ARBA00004651"/>
    </source>
</evidence>
<evidence type="ECO:0000256" key="6">
    <source>
        <dbReference type="ARBA" id="ARBA00023136"/>
    </source>
</evidence>
<evidence type="ECO:0000313" key="9">
    <source>
        <dbReference type="EMBL" id="OBZ94909.1"/>
    </source>
</evidence>
<feature type="transmembrane region" description="Helical" evidence="7">
    <location>
        <begin position="60"/>
        <end position="80"/>
    </location>
</feature>
<dbReference type="AlphaFoldDB" id="A0A1C7P0Z2"/>
<comment type="similarity">
    <text evidence="2 7">Belongs to the DedA family.</text>
</comment>
<evidence type="ECO:0000256" key="5">
    <source>
        <dbReference type="ARBA" id="ARBA00022989"/>
    </source>
</evidence>
<evidence type="ECO:0000256" key="4">
    <source>
        <dbReference type="ARBA" id="ARBA00022692"/>
    </source>
</evidence>
<evidence type="ECO:0000256" key="2">
    <source>
        <dbReference type="ARBA" id="ARBA00010792"/>
    </source>
</evidence>
<feature type="transmembrane region" description="Helical" evidence="7">
    <location>
        <begin position="21"/>
        <end position="54"/>
    </location>
</feature>
<gene>
    <name evidence="9" type="ORF">ADU59_13960</name>
</gene>
<keyword evidence="10" id="KW-1185">Reference proteome</keyword>
<dbReference type="InterPro" id="IPR032818">
    <property type="entry name" value="DedA-like"/>
</dbReference>
<keyword evidence="3 7" id="KW-1003">Cell membrane</keyword>
<reference evidence="9 10" key="1">
    <citation type="journal article" date="2016" name="Syst. Appl. Microbiol.">
        <title>Pararhizobium polonicum sp. nov. isolated from tumors on stone fruit rootstocks.</title>
        <authorList>
            <person name="Pulawska J."/>
            <person name="Kuzmanovic N."/>
            <person name="Willems A."/>
            <person name="Pothier J.F."/>
        </authorList>
    </citation>
    <scope>NUCLEOTIDE SEQUENCE [LARGE SCALE GENOMIC DNA]</scope>
    <source>
        <strain evidence="9 10">F5.1</strain>
    </source>
</reference>
<evidence type="ECO:0000259" key="8">
    <source>
        <dbReference type="Pfam" id="PF09335"/>
    </source>
</evidence>
<keyword evidence="5 7" id="KW-1133">Transmembrane helix</keyword>
<accession>A0A1C7P0Z2</accession>
<keyword evidence="6 7" id="KW-0472">Membrane</keyword>
<sequence>MSMENIVQSTIEFVRQHEAWAVPVVFVLAFGESLAFISLLLPATVILVGVGFLIGESGIAFWPLWLAATAGAILGDWLSYSIGFRLKERVGHYWPLSRQPTLIPRGRLFFERWGIAGVFFGRFFGPLRAAVPLVAGICEMPLLTFQIANVASAAIWAIGVLAPGAFGLKQLMEWM</sequence>
<comment type="caution">
    <text evidence="9">The sequence shown here is derived from an EMBL/GenBank/DDBJ whole genome shotgun (WGS) entry which is preliminary data.</text>
</comment>
<dbReference type="PANTHER" id="PTHR30353:SF15">
    <property type="entry name" value="INNER MEMBRANE PROTEIN YABI"/>
    <property type="match status" value="1"/>
</dbReference>
<proteinExistence type="inferred from homology"/>
<dbReference type="OrthoDB" id="9801622at2"/>
<organism evidence="9 10">
    <name type="scientific">Pararhizobium polonicum</name>
    <dbReference type="NCBI Taxonomy" id="1612624"/>
    <lineage>
        <taxon>Bacteria</taxon>
        <taxon>Pseudomonadati</taxon>
        <taxon>Pseudomonadota</taxon>
        <taxon>Alphaproteobacteria</taxon>
        <taxon>Hyphomicrobiales</taxon>
        <taxon>Rhizobiaceae</taxon>
        <taxon>Rhizobium/Agrobacterium group</taxon>
        <taxon>Pararhizobium</taxon>
    </lineage>
</organism>
<dbReference type="EMBL" id="LGLV01000008">
    <property type="protein sequence ID" value="OBZ94909.1"/>
    <property type="molecule type" value="Genomic_DNA"/>
</dbReference>
<dbReference type="PATRIC" id="fig|1612624.7.peg.4702"/>
<dbReference type="PANTHER" id="PTHR30353">
    <property type="entry name" value="INNER MEMBRANE PROTEIN DEDA-RELATED"/>
    <property type="match status" value="1"/>
</dbReference>
<protein>
    <submittedName>
        <fullName evidence="9">Cytochrome O ubiquinol oxidase</fullName>
    </submittedName>
</protein>
<dbReference type="GO" id="GO:0005886">
    <property type="term" value="C:plasma membrane"/>
    <property type="evidence" value="ECO:0007669"/>
    <property type="project" value="UniProtKB-SubCell"/>
</dbReference>
<evidence type="ECO:0000313" key="10">
    <source>
        <dbReference type="Proteomes" id="UP000093111"/>
    </source>
</evidence>
<dbReference type="STRING" id="1612624.ADU59_13960"/>
<dbReference type="InterPro" id="IPR032816">
    <property type="entry name" value="VTT_dom"/>
</dbReference>